<evidence type="ECO:0000313" key="1">
    <source>
        <dbReference type="EMBL" id="KAI8016406.1"/>
    </source>
</evidence>
<protein>
    <submittedName>
        <fullName evidence="1">B3 domain-containing protein Os03g0184500</fullName>
    </submittedName>
</protein>
<accession>A0ACC0HWR2</accession>
<evidence type="ECO:0000313" key="2">
    <source>
        <dbReference type="Proteomes" id="UP001060215"/>
    </source>
</evidence>
<proteinExistence type="predicted"/>
<name>A0ACC0HWR2_9ERIC</name>
<dbReference type="EMBL" id="CM045761">
    <property type="protein sequence ID" value="KAI8016406.1"/>
    <property type="molecule type" value="Genomic_DNA"/>
</dbReference>
<keyword evidence="2" id="KW-1185">Reference proteome</keyword>
<sequence length="331" mass="37693">MEAEQVKVKFKQQEETQLCVDDEEEDDQEEFIARPRYFLCISNPWQIKQRRSSLKTMKKPAPSTPPSLQSKAKQVISDGCRKYASCRKKRTRIEDLYNNDEAKFSVMERAEEVLANVADGFPSFVKCMLPSNVTHGFWLILPKKFCNLHLPMHDTTVILADECGKEYEANYLVERHGLSAGWRAFSLAHRLLKGDLLVFHLIKPCTLKVNIVRVYGLDEVDAALCIMNLVSHATRTYSDKNIRTRKKAKKCVKSHLLDIPQKNIKKNGFSVLYSNQGPVADKSETYSDSFGSEFLEGSEISGHQANKYSSCSQNPILHDHPLKGINCRFTA</sequence>
<organism evidence="1 2">
    <name type="scientific">Camellia lanceoleosa</name>
    <dbReference type="NCBI Taxonomy" id="1840588"/>
    <lineage>
        <taxon>Eukaryota</taxon>
        <taxon>Viridiplantae</taxon>
        <taxon>Streptophyta</taxon>
        <taxon>Embryophyta</taxon>
        <taxon>Tracheophyta</taxon>
        <taxon>Spermatophyta</taxon>
        <taxon>Magnoliopsida</taxon>
        <taxon>eudicotyledons</taxon>
        <taxon>Gunneridae</taxon>
        <taxon>Pentapetalae</taxon>
        <taxon>asterids</taxon>
        <taxon>Ericales</taxon>
        <taxon>Theaceae</taxon>
        <taxon>Camellia</taxon>
    </lineage>
</organism>
<reference evidence="1 2" key="1">
    <citation type="journal article" date="2022" name="Plant J.">
        <title>Chromosome-level genome of Camellia lanceoleosa provides a valuable resource for understanding genome evolution and self-incompatibility.</title>
        <authorList>
            <person name="Gong W."/>
            <person name="Xiao S."/>
            <person name="Wang L."/>
            <person name="Liao Z."/>
            <person name="Chang Y."/>
            <person name="Mo W."/>
            <person name="Hu G."/>
            <person name="Li W."/>
            <person name="Zhao G."/>
            <person name="Zhu H."/>
            <person name="Hu X."/>
            <person name="Ji K."/>
            <person name="Xiang X."/>
            <person name="Song Q."/>
            <person name="Yuan D."/>
            <person name="Jin S."/>
            <person name="Zhang L."/>
        </authorList>
    </citation>
    <scope>NUCLEOTIDE SEQUENCE [LARGE SCALE GENOMIC DNA]</scope>
    <source>
        <strain evidence="1">SQ_2022a</strain>
    </source>
</reference>
<dbReference type="Proteomes" id="UP001060215">
    <property type="component" value="Chromosome 4"/>
</dbReference>
<comment type="caution">
    <text evidence="1">The sequence shown here is derived from an EMBL/GenBank/DDBJ whole genome shotgun (WGS) entry which is preliminary data.</text>
</comment>
<gene>
    <name evidence="1" type="ORF">LOK49_LG05G01815</name>
</gene>